<reference evidence="8 9" key="1">
    <citation type="journal article" date="2021" name="Sci. Rep.">
        <title>The distribution of antibiotic resistance genes in chicken gut microbiota commensals.</title>
        <authorList>
            <person name="Juricova H."/>
            <person name="Matiasovicova J."/>
            <person name="Kubasova T."/>
            <person name="Cejkova D."/>
            <person name="Rychlik I."/>
        </authorList>
    </citation>
    <scope>NUCLEOTIDE SEQUENCE [LARGE SCALE GENOMIC DNA]</scope>
    <source>
        <strain evidence="8 9">An819</strain>
    </source>
</reference>
<keyword evidence="8" id="KW-0645">Protease</keyword>
<keyword evidence="9" id="KW-1185">Reference proteome</keyword>
<comment type="subcellular location">
    <subcellularLocation>
        <location evidence="1">Cell outer membrane</location>
        <topology evidence="1">Multi-pass membrane protein</topology>
    </subcellularLocation>
</comment>
<evidence type="ECO:0000256" key="1">
    <source>
        <dbReference type="ARBA" id="ARBA00004571"/>
    </source>
</evidence>
<proteinExistence type="predicted"/>
<name>A0A938WM64_9BACT</name>
<dbReference type="InterPro" id="IPR037066">
    <property type="entry name" value="Plug_dom_sf"/>
</dbReference>
<dbReference type="Gene3D" id="2.60.40.1120">
    <property type="entry name" value="Carboxypeptidase-like, regulatory domain"/>
    <property type="match status" value="1"/>
</dbReference>
<keyword evidence="8" id="KW-0121">Carboxypeptidase</keyword>
<dbReference type="Proteomes" id="UP000764045">
    <property type="component" value="Unassembled WGS sequence"/>
</dbReference>
<dbReference type="PANTHER" id="PTHR30069">
    <property type="entry name" value="TONB-DEPENDENT OUTER MEMBRANE RECEPTOR"/>
    <property type="match status" value="1"/>
</dbReference>
<dbReference type="GO" id="GO:0044718">
    <property type="term" value="P:siderophore transmembrane transport"/>
    <property type="evidence" value="ECO:0007669"/>
    <property type="project" value="TreeGrafter"/>
</dbReference>
<dbReference type="PANTHER" id="PTHR30069:SF57">
    <property type="entry name" value="TONB-DEPENDENT RECEPTOR"/>
    <property type="match status" value="1"/>
</dbReference>
<keyword evidence="3" id="KW-1134">Transmembrane beta strand</keyword>
<keyword evidence="4" id="KW-0812">Transmembrane</keyword>
<dbReference type="SUPFAM" id="SSF56935">
    <property type="entry name" value="Porins"/>
    <property type="match status" value="1"/>
</dbReference>
<evidence type="ECO:0000313" key="9">
    <source>
        <dbReference type="Proteomes" id="UP000764045"/>
    </source>
</evidence>
<accession>A0A938WM64</accession>
<keyword evidence="8" id="KW-0378">Hydrolase</keyword>
<dbReference type="Gene3D" id="2.170.130.10">
    <property type="entry name" value="TonB-dependent receptor, plug domain"/>
    <property type="match status" value="1"/>
</dbReference>
<keyword evidence="5" id="KW-0472">Membrane</keyword>
<keyword evidence="2" id="KW-0813">Transport</keyword>
<dbReference type="InterPro" id="IPR008969">
    <property type="entry name" value="CarboxyPept-like_regulatory"/>
</dbReference>
<dbReference type="GO" id="GO:0009279">
    <property type="term" value="C:cell outer membrane"/>
    <property type="evidence" value="ECO:0007669"/>
    <property type="project" value="UniProtKB-SubCell"/>
</dbReference>
<gene>
    <name evidence="8" type="ORF">H6B30_06130</name>
</gene>
<dbReference type="Pfam" id="PF13620">
    <property type="entry name" value="CarboxypepD_reg"/>
    <property type="match status" value="1"/>
</dbReference>
<dbReference type="GO" id="GO:0004180">
    <property type="term" value="F:carboxypeptidase activity"/>
    <property type="evidence" value="ECO:0007669"/>
    <property type="project" value="UniProtKB-KW"/>
</dbReference>
<dbReference type="Gene3D" id="2.40.170.20">
    <property type="entry name" value="TonB-dependent receptor, beta-barrel domain"/>
    <property type="match status" value="1"/>
</dbReference>
<evidence type="ECO:0000259" key="7">
    <source>
        <dbReference type="Pfam" id="PF07715"/>
    </source>
</evidence>
<dbReference type="InterPro" id="IPR012910">
    <property type="entry name" value="Plug_dom"/>
</dbReference>
<dbReference type="EMBL" id="JACJJL010000008">
    <property type="protein sequence ID" value="MBM6661333.1"/>
    <property type="molecule type" value="Genomic_DNA"/>
</dbReference>
<dbReference type="AlphaFoldDB" id="A0A938WM64"/>
<evidence type="ECO:0000313" key="8">
    <source>
        <dbReference type="EMBL" id="MBM6661333.1"/>
    </source>
</evidence>
<evidence type="ECO:0000256" key="5">
    <source>
        <dbReference type="ARBA" id="ARBA00023136"/>
    </source>
</evidence>
<evidence type="ECO:0000256" key="4">
    <source>
        <dbReference type="ARBA" id="ARBA00022692"/>
    </source>
</evidence>
<keyword evidence="6" id="KW-0998">Cell outer membrane</keyword>
<dbReference type="InterPro" id="IPR036942">
    <property type="entry name" value="Beta-barrel_TonB_sf"/>
</dbReference>
<dbReference type="InterPro" id="IPR039426">
    <property type="entry name" value="TonB-dep_rcpt-like"/>
</dbReference>
<dbReference type="SUPFAM" id="SSF49464">
    <property type="entry name" value="Carboxypeptidase regulatory domain-like"/>
    <property type="match status" value="1"/>
</dbReference>
<evidence type="ECO:0000256" key="2">
    <source>
        <dbReference type="ARBA" id="ARBA00022448"/>
    </source>
</evidence>
<dbReference type="GO" id="GO:0015344">
    <property type="term" value="F:siderophore uptake transmembrane transporter activity"/>
    <property type="evidence" value="ECO:0007669"/>
    <property type="project" value="TreeGrafter"/>
</dbReference>
<evidence type="ECO:0000256" key="6">
    <source>
        <dbReference type="ARBA" id="ARBA00023237"/>
    </source>
</evidence>
<evidence type="ECO:0000256" key="3">
    <source>
        <dbReference type="ARBA" id="ARBA00022452"/>
    </source>
</evidence>
<protein>
    <submittedName>
        <fullName evidence="8">Carboxypeptidase regulatory-like domain-containing protein</fullName>
    </submittedName>
</protein>
<dbReference type="Pfam" id="PF07715">
    <property type="entry name" value="Plug"/>
    <property type="match status" value="1"/>
</dbReference>
<sequence>MLPVVALIVCFALPCTARQGGFTVRGRVVDALSRRPVPFAVVSVYGESGHGASADSLGVFAISGVTPGMHRLSASCMGYKDMVSDEFLVSATLPPVVLELEEDASVLAGVTVSATPLRIDKVSPVSLHLIGMGEIEKSPGGNRDISRIVRSYPGVSFSPIGYRNDLIVRGGSPSENRFFLDGIEIPNINHFATQGATGGPVSILNADFIREVQFYTGAFPADKGGALSSVLDIRLRDGNAEGNNFKATLGASEVSLSASGHVGRRTTYLFSVRQSYLQLLFKMIGLPFLPNFIDGQFKVKTRFSEHDELTVLGLAGIDDMKLNTDEEGEDAEYLLSYLPRIKQNTFTVGAAYKYYSGRNVTTVSLGYNYLYNSNLKYRDNDDSSPDNLTLDISSHERKASLRAENRTYGERWTVAEGADVYYARYDDNSFQRLYAAGGRTDRSQSAAIGMVGWGAYASARYKSSDERLTASAGLRFDGCGYSSPMARVWDNVSPTLSVSWRFVPSVALNAAVGLYHQLPPYTALGYKASDGSYANKGLRYMRVANANVGAEWNVSQAMVVSLEGFYKQYSRLPLSVADGIPLSCKGNDYGIVGNELLTSTAEGRAFGLEASLRWQKPGRFVSVASVTLYRSEFRDGSKGGAYVASAWDNRFIANVSGTYELPRNWSVGAKLSAIGGGPFTPYDVDKSSLVEAWDAQGRPYLDYSRYNTGRLDAFCQLDVRVDKNYYYRSWRLGIYVDLQNVTKSVLRQPDVLMSTGIVENPGAPVAEQRYRMKYLPQESGTLLPTIGLTVEF</sequence>
<feature type="domain" description="TonB-dependent receptor plug" evidence="7">
    <location>
        <begin position="123"/>
        <end position="225"/>
    </location>
</feature>
<comment type="caution">
    <text evidence="8">The sequence shown here is derived from an EMBL/GenBank/DDBJ whole genome shotgun (WGS) entry which is preliminary data.</text>
</comment>
<organism evidence="8 9">
    <name type="scientific">Marseilla massiliensis</name>
    <dbReference type="NCBI Taxonomy" id="1841864"/>
    <lineage>
        <taxon>Bacteria</taxon>
        <taxon>Pseudomonadati</taxon>
        <taxon>Bacteroidota</taxon>
        <taxon>Bacteroidia</taxon>
        <taxon>Bacteroidales</taxon>
        <taxon>Prevotellaceae</taxon>
        <taxon>Marseilla</taxon>
    </lineage>
</organism>